<protein>
    <submittedName>
        <fullName evidence="4">GNAT family N-acetyltransferase</fullName>
    </submittedName>
</protein>
<evidence type="ECO:0000256" key="2">
    <source>
        <dbReference type="ARBA" id="ARBA00023315"/>
    </source>
</evidence>
<reference evidence="4 5" key="1">
    <citation type="submission" date="2018-07" db="EMBL/GenBank/DDBJ databases">
        <title>a novel species of Sphingomonas isolated from the rhizosphere soil of Araceae plant.</title>
        <authorList>
            <person name="Zhiyong W."/>
            <person name="Qinglan Z."/>
            <person name="Zhiwei F."/>
            <person name="Ding X."/>
            <person name="Gejiao W."/>
            <person name="Shixue Z."/>
        </authorList>
    </citation>
    <scope>NUCLEOTIDE SEQUENCE [LARGE SCALE GENOMIC DNA]</scope>
    <source>
        <strain evidence="4 5">WZY 27</strain>
    </source>
</reference>
<keyword evidence="1 4" id="KW-0808">Transferase</keyword>
<dbReference type="CDD" id="cd04301">
    <property type="entry name" value="NAT_SF"/>
    <property type="match status" value="1"/>
</dbReference>
<name>A0A369VTM9_9SPHN</name>
<keyword evidence="5" id="KW-1185">Reference proteome</keyword>
<sequence>MSTVDLRAGNAADLGAVDAIMGEAFDPRFGEGWTRNQCLGILAMPGVWLTLALIGEEPAGFALSRQMADEAELLLLATHPAFRRRGVGAALLRSVLHEAEGRGCRMIHLEVREGNEAIRLYQGAGFAKVGQRPSYYRGNAGRSWDAYTFRRDLS</sequence>
<dbReference type="InterPro" id="IPR000182">
    <property type="entry name" value="GNAT_dom"/>
</dbReference>
<dbReference type="EMBL" id="QQNB01000002">
    <property type="protein sequence ID" value="RDE05738.1"/>
    <property type="molecule type" value="Genomic_DNA"/>
</dbReference>
<evidence type="ECO:0000313" key="5">
    <source>
        <dbReference type="Proteomes" id="UP000253918"/>
    </source>
</evidence>
<dbReference type="RefSeq" id="WP_114687807.1">
    <property type="nucleotide sequence ID" value="NZ_QQNB01000002.1"/>
</dbReference>
<comment type="caution">
    <text evidence="4">The sequence shown here is derived from an EMBL/GenBank/DDBJ whole genome shotgun (WGS) entry which is preliminary data.</text>
</comment>
<dbReference type="InterPro" id="IPR016181">
    <property type="entry name" value="Acyl_CoA_acyltransferase"/>
</dbReference>
<gene>
    <name evidence="4" type="ORF">DVW87_11065</name>
</gene>
<dbReference type="SUPFAM" id="SSF55729">
    <property type="entry name" value="Acyl-CoA N-acyltransferases (Nat)"/>
    <property type="match status" value="1"/>
</dbReference>
<dbReference type="Pfam" id="PF00583">
    <property type="entry name" value="Acetyltransf_1"/>
    <property type="match status" value="1"/>
</dbReference>
<dbReference type="InterPro" id="IPR050680">
    <property type="entry name" value="YpeA/RimI_acetyltransf"/>
</dbReference>
<feature type="domain" description="N-acetyltransferase" evidence="3">
    <location>
        <begin position="4"/>
        <end position="154"/>
    </location>
</feature>
<dbReference type="PANTHER" id="PTHR43420:SF44">
    <property type="entry name" value="ACETYLTRANSFERASE YPEA"/>
    <property type="match status" value="1"/>
</dbReference>
<dbReference type="PROSITE" id="PS51186">
    <property type="entry name" value="GNAT"/>
    <property type="match status" value="1"/>
</dbReference>
<dbReference type="Proteomes" id="UP000253918">
    <property type="component" value="Unassembled WGS sequence"/>
</dbReference>
<dbReference type="GO" id="GO:0016747">
    <property type="term" value="F:acyltransferase activity, transferring groups other than amino-acyl groups"/>
    <property type="evidence" value="ECO:0007669"/>
    <property type="project" value="InterPro"/>
</dbReference>
<accession>A0A369VTM9</accession>
<organism evidence="4 5">
    <name type="scientific">Sphingomonas aracearum</name>
    <dbReference type="NCBI Taxonomy" id="2283317"/>
    <lineage>
        <taxon>Bacteria</taxon>
        <taxon>Pseudomonadati</taxon>
        <taxon>Pseudomonadota</taxon>
        <taxon>Alphaproteobacteria</taxon>
        <taxon>Sphingomonadales</taxon>
        <taxon>Sphingomonadaceae</taxon>
        <taxon>Sphingomonas</taxon>
    </lineage>
</organism>
<evidence type="ECO:0000313" key="4">
    <source>
        <dbReference type="EMBL" id="RDE05738.1"/>
    </source>
</evidence>
<proteinExistence type="predicted"/>
<dbReference type="OrthoDB" id="9804026at2"/>
<evidence type="ECO:0000256" key="1">
    <source>
        <dbReference type="ARBA" id="ARBA00022679"/>
    </source>
</evidence>
<keyword evidence="2" id="KW-0012">Acyltransferase</keyword>
<dbReference type="PANTHER" id="PTHR43420">
    <property type="entry name" value="ACETYLTRANSFERASE"/>
    <property type="match status" value="1"/>
</dbReference>
<dbReference type="AlphaFoldDB" id="A0A369VTM9"/>
<evidence type="ECO:0000259" key="3">
    <source>
        <dbReference type="PROSITE" id="PS51186"/>
    </source>
</evidence>
<dbReference type="Gene3D" id="3.40.630.30">
    <property type="match status" value="1"/>
</dbReference>